<feature type="transmembrane region" description="Helical" evidence="2">
    <location>
        <begin position="12"/>
        <end position="33"/>
    </location>
</feature>
<evidence type="ECO:0000313" key="6">
    <source>
        <dbReference type="Proteomes" id="UP001242342"/>
    </source>
</evidence>
<dbReference type="EMBL" id="PDUU01000008">
    <property type="protein sequence ID" value="PHN97280.1"/>
    <property type="molecule type" value="Genomic_DNA"/>
</dbReference>
<gene>
    <name evidence="3" type="primary">tssO</name>
    <name evidence="4" type="ORF">CSC81_09350</name>
    <name evidence="3" type="ORF">Q8W23_13970</name>
</gene>
<evidence type="ECO:0000256" key="2">
    <source>
        <dbReference type="SAM" id="Phobius"/>
    </source>
</evidence>
<dbReference type="Proteomes" id="UP001242342">
    <property type="component" value="Unassembled WGS sequence"/>
</dbReference>
<accession>A0A497YVB9</accession>
<dbReference type="EMBL" id="JAUYVU010000012">
    <property type="protein sequence ID" value="MDP2542583.1"/>
    <property type="molecule type" value="Genomic_DNA"/>
</dbReference>
<protein>
    <submittedName>
        <fullName evidence="3">Type VI secretion system TssO</fullName>
    </submittedName>
</protein>
<feature type="coiled-coil region" evidence="1">
    <location>
        <begin position="120"/>
        <end position="147"/>
    </location>
</feature>
<reference evidence="3 6" key="3">
    <citation type="submission" date="2023-07" db="EMBL/GenBank/DDBJ databases">
        <title>Genome content predicts the carbon catabolic preferences of heterotrophic bacteria.</title>
        <authorList>
            <person name="Gralka M."/>
        </authorList>
    </citation>
    <scope>NUCLEOTIDE SEQUENCE [LARGE SCALE GENOMIC DNA]</scope>
    <source>
        <strain evidence="3 6">4G03</strain>
    </source>
</reference>
<evidence type="ECO:0000313" key="3">
    <source>
        <dbReference type="EMBL" id="MDP2542583.1"/>
    </source>
</evidence>
<keyword evidence="2" id="KW-0472">Membrane</keyword>
<name>A0A2G1BTA5_9FLAO</name>
<proteinExistence type="predicted"/>
<accession>A0A2G1BTA5</accession>
<dbReference type="InterPro" id="IPR039449">
    <property type="entry name" value="TssO"/>
</dbReference>
<dbReference type="Proteomes" id="UP000222163">
    <property type="component" value="Unassembled WGS sequence"/>
</dbReference>
<keyword evidence="6" id="KW-1185">Reference proteome</keyword>
<dbReference type="Pfam" id="PF17561">
    <property type="entry name" value="TssO"/>
    <property type="match status" value="1"/>
</dbReference>
<keyword evidence="1" id="KW-0175">Coiled coil</keyword>
<dbReference type="AlphaFoldDB" id="A0A2G1BTA5"/>
<evidence type="ECO:0000313" key="4">
    <source>
        <dbReference type="EMBL" id="PHN97280.1"/>
    </source>
</evidence>
<evidence type="ECO:0000313" key="5">
    <source>
        <dbReference type="Proteomes" id="UP000222163"/>
    </source>
</evidence>
<keyword evidence="2" id="KW-1133">Transmembrane helix</keyword>
<sequence length="148" mass="17789">MDKHEIFWEKIRFSLLFIIISTVVFIILTKFIFKVPVVESKELLNSIDASEEIFDVQEDYTKRIKKTHKKIQEIPFDVIQIQVLDELDKEIQLYKKIYRDNDMNNRYIFGVQSSKTLKMFFDLSEEYNALKRNNKVLKENLEECKANI</sequence>
<organism evidence="4 5">
    <name type="scientific">Tenacibaculum discolor</name>
    <dbReference type="NCBI Taxonomy" id="361581"/>
    <lineage>
        <taxon>Bacteria</taxon>
        <taxon>Pseudomonadati</taxon>
        <taxon>Bacteroidota</taxon>
        <taxon>Flavobacteriia</taxon>
        <taxon>Flavobacteriales</taxon>
        <taxon>Flavobacteriaceae</taxon>
        <taxon>Tenacibaculum</taxon>
    </lineage>
</organism>
<comment type="caution">
    <text evidence="4">The sequence shown here is derived from an EMBL/GenBank/DDBJ whole genome shotgun (WGS) entry which is preliminary data.</text>
</comment>
<evidence type="ECO:0000256" key="1">
    <source>
        <dbReference type="SAM" id="Coils"/>
    </source>
</evidence>
<reference evidence="4 5" key="1">
    <citation type="journal article" date="2016" name="Nat. Commun.">
        <title>Microbial interactions lead to rapid micro-scale successions on model marine particles.</title>
        <authorList>
            <person name="Datta M.S."/>
            <person name="Sliwerska E."/>
            <person name="Gore J."/>
            <person name="Polz M.F."/>
            <person name="Cordero O.X."/>
        </authorList>
    </citation>
    <scope>NUCLEOTIDE SEQUENCE [LARGE SCALE GENOMIC DNA]</scope>
    <source>
        <strain evidence="4 5">4G03</strain>
    </source>
</reference>
<reference evidence="4" key="2">
    <citation type="submission" date="2017-10" db="EMBL/GenBank/DDBJ databases">
        <authorList>
            <person name="Enke T.N."/>
            <person name="Cordero O.X."/>
        </authorList>
    </citation>
    <scope>NUCLEOTIDE SEQUENCE</scope>
    <source>
        <strain evidence="4">4G03</strain>
    </source>
</reference>
<keyword evidence="2" id="KW-0812">Transmembrane</keyword>
<dbReference type="RefSeq" id="WP_099215496.1">
    <property type="nucleotide sequence ID" value="NZ_JAUYVU010000012.1"/>
</dbReference>